<evidence type="ECO:0000259" key="4">
    <source>
        <dbReference type="Pfam" id="PF24065"/>
    </source>
</evidence>
<reference evidence="5" key="1">
    <citation type="submission" date="2021-12" db="EMBL/GenBank/DDBJ databases">
        <authorList>
            <person name="King R."/>
        </authorList>
    </citation>
    <scope>NUCLEOTIDE SEQUENCE</scope>
</reference>
<dbReference type="OrthoDB" id="2414538at2759"/>
<organism evidence="5 6">
    <name type="scientific">Diatraea saccharalis</name>
    <name type="common">sugarcane borer</name>
    <dbReference type="NCBI Taxonomy" id="40085"/>
    <lineage>
        <taxon>Eukaryota</taxon>
        <taxon>Metazoa</taxon>
        <taxon>Ecdysozoa</taxon>
        <taxon>Arthropoda</taxon>
        <taxon>Hexapoda</taxon>
        <taxon>Insecta</taxon>
        <taxon>Pterygota</taxon>
        <taxon>Neoptera</taxon>
        <taxon>Endopterygota</taxon>
        <taxon>Lepidoptera</taxon>
        <taxon>Glossata</taxon>
        <taxon>Ditrysia</taxon>
        <taxon>Pyraloidea</taxon>
        <taxon>Crambidae</taxon>
        <taxon>Crambinae</taxon>
        <taxon>Diatraea</taxon>
    </lineage>
</organism>
<feature type="non-terminal residue" evidence="5">
    <location>
        <position position="667"/>
    </location>
</feature>
<feature type="domain" description="DNA polymerase zeta catalytic subunit N-terminal" evidence="4">
    <location>
        <begin position="8"/>
        <end position="61"/>
    </location>
</feature>
<dbReference type="PANTHER" id="PTHR45812">
    <property type="entry name" value="DNA POLYMERASE ZETA CATALYTIC SUBUNIT"/>
    <property type="match status" value="1"/>
</dbReference>
<protein>
    <recommendedName>
        <fullName evidence="7">DNA-directed DNA polymerase family B exonuclease domain-containing protein</fullName>
    </recommendedName>
</protein>
<dbReference type="InterPro" id="IPR056447">
    <property type="entry name" value="REV3_N"/>
</dbReference>
<dbReference type="GO" id="GO:0003887">
    <property type="term" value="F:DNA-directed DNA polymerase activity"/>
    <property type="evidence" value="ECO:0007669"/>
    <property type="project" value="UniProtKB-EC"/>
</dbReference>
<reference evidence="5" key="2">
    <citation type="submission" date="2022-10" db="EMBL/GenBank/DDBJ databases">
        <authorList>
            <consortium name="ENA_rothamsted_submissions"/>
            <consortium name="culmorum"/>
            <person name="King R."/>
        </authorList>
    </citation>
    <scope>NUCLEOTIDE SEQUENCE</scope>
</reference>
<dbReference type="InterPro" id="IPR030559">
    <property type="entry name" value="PolZ_Rev3"/>
</dbReference>
<dbReference type="Pfam" id="PF24055">
    <property type="entry name" value="POL3_N"/>
    <property type="match status" value="1"/>
</dbReference>
<dbReference type="SUPFAM" id="SSF53098">
    <property type="entry name" value="Ribonuclease H-like"/>
    <property type="match status" value="1"/>
</dbReference>
<evidence type="ECO:0000256" key="1">
    <source>
        <dbReference type="ARBA" id="ARBA00049244"/>
    </source>
</evidence>
<comment type="catalytic activity">
    <reaction evidence="1">
        <text>DNA(n) + a 2'-deoxyribonucleoside 5'-triphosphate = DNA(n+1) + diphosphate</text>
        <dbReference type="Rhea" id="RHEA:22508"/>
        <dbReference type="Rhea" id="RHEA-COMP:17339"/>
        <dbReference type="Rhea" id="RHEA-COMP:17340"/>
        <dbReference type="ChEBI" id="CHEBI:33019"/>
        <dbReference type="ChEBI" id="CHEBI:61560"/>
        <dbReference type="ChEBI" id="CHEBI:173112"/>
        <dbReference type="EC" id="2.7.7.7"/>
    </reaction>
</comment>
<sequence length="667" mass="75716">MSISEPQLSVRIVVCDHYLTKPVPGLDITYSDFRGADVKQVPVLRIFGPSVDGHKTCLHVHGIFPYFYIPCPTSHPEPQLLYQIAASLDKALNIALKQATSTNQHVYKITLVKGLPFYGFHDKYHLYLKVFLYNPNLIKQAVELCGNGAILGQIFQPHESHLNFTLQFFIDFNLFGMSNIDLEKVSFRKYGIQNSGEPENFDENKIKAESVCFYEADCLATHIINRQRIGKGDVIENPGLEEVWKQEIERRKQLNLSIASKSLSQGRMGSEETESHFKYQQICLIKLSGAIDKPVEFKSDNEKLQEMIYYPAESIEGTQLFDAVDVSIHLPENCYKNNLSGTSTSDINDTLTKDLEQTIVNENIALNSSLSIHHSQILLNIEDIELVDMLEDMDEKPFDQDSVMGTPANKDQDEHNESDDADYSQIFNEDTIYVNNDDTENNYLSWNDSFWDGANIPQLDGTFDDEHLKKVRKRKTRSLRLGLSKPKEKKILNRSIDHSESNLDINESEEINVSRDTIDSISSLHLKKCIKTEPQSVLEENTNSNNLGQNTENLLDLVNKISIKHEIRASEVYDEYNNYIPVPGTSTKFIKAVIKNNTINDESNNSLESSIDNELGIVSFYDNSKIFETSFNKSVTEITESKQNLKTSTEKKSTGSDVVITPKIRPP</sequence>
<keyword evidence="6" id="KW-1185">Reference proteome</keyword>
<dbReference type="InterPro" id="IPR056435">
    <property type="entry name" value="DPOD/Z_N"/>
</dbReference>
<dbReference type="GO" id="GO:0042276">
    <property type="term" value="P:error-prone translesion synthesis"/>
    <property type="evidence" value="ECO:0007669"/>
    <property type="project" value="TreeGrafter"/>
</dbReference>
<dbReference type="GO" id="GO:0016035">
    <property type="term" value="C:zeta DNA polymerase complex"/>
    <property type="evidence" value="ECO:0007669"/>
    <property type="project" value="InterPro"/>
</dbReference>
<dbReference type="Proteomes" id="UP001153714">
    <property type="component" value="Chromosome 7"/>
</dbReference>
<proteinExistence type="predicted"/>
<dbReference type="GO" id="GO:0000724">
    <property type="term" value="P:double-strand break repair via homologous recombination"/>
    <property type="evidence" value="ECO:0007669"/>
    <property type="project" value="TreeGrafter"/>
</dbReference>
<dbReference type="InterPro" id="IPR012337">
    <property type="entry name" value="RNaseH-like_sf"/>
</dbReference>
<evidence type="ECO:0000313" key="5">
    <source>
        <dbReference type="EMBL" id="CAH0763930.1"/>
    </source>
</evidence>
<evidence type="ECO:0000259" key="3">
    <source>
        <dbReference type="Pfam" id="PF24055"/>
    </source>
</evidence>
<feature type="region of interest" description="Disordered" evidence="2">
    <location>
        <begin position="642"/>
        <end position="667"/>
    </location>
</feature>
<dbReference type="GO" id="GO:0005634">
    <property type="term" value="C:nucleus"/>
    <property type="evidence" value="ECO:0007669"/>
    <property type="project" value="TreeGrafter"/>
</dbReference>
<dbReference type="PANTHER" id="PTHR45812:SF1">
    <property type="entry name" value="DNA POLYMERASE ZETA CATALYTIC SUBUNIT"/>
    <property type="match status" value="1"/>
</dbReference>
<evidence type="ECO:0000256" key="2">
    <source>
        <dbReference type="SAM" id="MobiDB-lite"/>
    </source>
</evidence>
<name>A0A9P0C328_9NEOP</name>
<evidence type="ECO:0000313" key="6">
    <source>
        <dbReference type="Proteomes" id="UP001153714"/>
    </source>
</evidence>
<dbReference type="Pfam" id="PF24065">
    <property type="entry name" value="REV3_N"/>
    <property type="match status" value="1"/>
</dbReference>
<feature type="region of interest" description="Disordered" evidence="2">
    <location>
        <begin position="397"/>
        <end position="423"/>
    </location>
</feature>
<evidence type="ECO:0008006" key="7">
    <source>
        <dbReference type="Google" id="ProtNLM"/>
    </source>
</evidence>
<dbReference type="Gene3D" id="3.30.342.10">
    <property type="entry name" value="DNA Polymerase, chain B, domain 1"/>
    <property type="match status" value="1"/>
</dbReference>
<dbReference type="EMBL" id="OU893338">
    <property type="protein sequence ID" value="CAH0763930.1"/>
    <property type="molecule type" value="Genomic_DNA"/>
</dbReference>
<feature type="domain" description="DNA polymerase delta/zeta catalytic subunit N-terminal" evidence="3">
    <location>
        <begin position="62"/>
        <end position="139"/>
    </location>
</feature>
<dbReference type="AlphaFoldDB" id="A0A9P0C328"/>
<gene>
    <name evidence="5" type="ORF">DIATSA_LOCUS12594</name>
</gene>
<accession>A0A9P0C328</accession>